<dbReference type="PROSITE" id="PS50011">
    <property type="entry name" value="PROTEIN_KINASE_DOM"/>
    <property type="match status" value="1"/>
</dbReference>
<feature type="domain" description="Protein kinase" evidence="5">
    <location>
        <begin position="149"/>
        <end position="402"/>
    </location>
</feature>
<evidence type="ECO:0000313" key="7">
    <source>
        <dbReference type="Proteomes" id="UP000667802"/>
    </source>
</evidence>
<dbReference type="AlphaFoldDB" id="A0AAP5I6S7"/>
<sequence>MVTLTLLEPQKKTALKEWSFKDQSVIRIGRAGDNDIVLNDSLVSRHHLEITKISSGHNGVTWRVISQGTNGTFLNGTLVAGDNLLPDNAVLQLAKGGPILKFQVEQPTTQTKEPVTSPYSCTHEGNSPNNLFCIRCGQPISVKQIIRHYQVLKILGQGGMGTTYLAWDGTGSITGSPQLLVLKQMNADMAKIAKAQELFEREAHTLKSLNYPGIPRYYDFFVEGGKKYLAMELVHGQDLEKLIYLKGPVTPNDAIAWMIQTCDILNYLHSQNPPLIHRDIKPANLMVRNADNHIVVLDFGAVKEIGTTPGTRIGADGYCAPEQERGQPLTQSDLYAIGPTLIFLLTGEHPIRYYRQRGRNFRFDVSSIPTITPELRVVIDRATEQMPRDRYQTAKELATALAECKA</sequence>
<evidence type="ECO:0000256" key="1">
    <source>
        <dbReference type="ARBA" id="ARBA00022741"/>
    </source>
</evidence>
<dbReference type="PROSITE" id="PS00108">
    <property type="entry name" value="PROTEIN_KINASE_ST"/>
    <property type="match status" value="1"/>
</dbReference>
<dbReference type="SUPFAM" id="SSF49879">
    <property type="entry name" value="SMAD/FHA domain"/>
    <property type="match status" value="1"/>
</dbReference>
<dbReference type="InterPro" id="IPR008984">
    <property type="entry name" value="SMAD_FHA_dom_sf"/>
</dbReference>
<dbReference type="InterPro" id="IPR000253">
    <property type="entry name" value="FHA_dom"/>
</dbReference>
<feature type="binding site" evidence="3">
    <location>
        <position position="183"/>
    </location>
    <ligand>
        <name>ATP</name>
        <dbReference type="ChEBI" id="CHEBI:30616"/>
    </ligand>
</feature>
<dbReference type="GO" id="GO:0005524">
    <property type="term" value="F:ATP binding"/>
    <property type="evidence" value="ECO:0007669"/>
    <property type="project" value="UniProtKB-UniRule"/>
</dbReference>
<dbReference type="InterPro" id="IPR000719">
    <property type="entry name" value="Prot_kinase_dom"/>
</dbReference>
<dbReference type="SMART" id="SM00220">
    <property type="entry name" value="S_TKc"/>
    <property type="match status" value="1"/>
</dbReference>
<dbReference type="Pfam" id="PF00498">
    <property type="entry name" value="FHA"/>
    <property type="match status" value="1"/>
</dbReference>
<dbReference type="Gene3D" id="2.60.200.20">
    <property type="match status" value="1"/>
</dbReference>
<dbReference type="Pfam" id="PF00069">
    <property type="entry name" value="Pkinase"/>
    <property type="match status" value="1"/>
</dbReference>
<dbReference type="SUPFAM" id="SSF56112">
    <property type="entry name" value="Protein kinase-like (PK-like)"/>
    <property type="match status" value="1"/>
</dbReference>
<dbReference type="CDD" id="cd14014">
    <property type="entry name" value="STKc_PknB_like"/>
    <property type="match status" value="1"/>
</dbReference>
<dbReference type="CDD" id="cd00060">
    <property type="entry name" value="FHA"/>
    <property type="match status" value="1"/>
</dbReference>
<dbReference type="PROSITE" id="PS50006">
    <property type="entry name" value="FHA_DOMAIN"/>
    <property type="match status" value="1"/>
</dbReference>
<evidence type="ECO:0000313" key="6">
    <source>
        <dbReference type="EMBL" id="MDR9895876.1"/>
    </source>
</evidence>
<dbReference type="PROSITE" id="PS00107">
    <property type="entry name" value="PROTEIN_KINASE_ATP"/>
    <property type="match status" value="1"/>
</dbReference>
<keyword evidence="6" id="KW-0418">Kinase</keyword>
<dbReference type="PANTHER" id="PTHR24363">
    <property type="entry name" value="SERINE/THREONINE PROTEIN KINASE"/>
    <property type="match status" value="1"/>
</dbReference>
<keyword evidence="7" id="KW-1185">Reference proteome</keyword>
<evidence type="ECO:0000256" key="3">
    <source>
        <dbReference type="PROSITE-ProRule" id="PRU10141"/>
    </source>
</evidence>
<dbReference type="SMART" id="SM00240">
    <property type="entry name" value="FHA"/>
    <property type="match status" value="1"/>
</dbReference>
<gene>
    <name evidence="6" type="ORF">G7B40_015075</name>
</gene>
<evidence type="ECO:0000259" key="5">
    <source>
        <dbReference type="PROSITE" id="PS50011"/>
    </source>
</evidence>
<evidence type="ECO:0000259" key="4">
    <source>
        <dbReference type="PROSITE" id="PS50006"/>
    </source>
</evidence>
<dbReference type="RefSeq" id="WP_208351959.1">
    <property type="nucleotide sequence ID" value="NZ_JAALHA020000006.1"/>
</dbReference>
<dbReference type="Proteomes" id="UP000667802">
    <property type="component" value="Unassembled WGS sequence"/>
</dbReference>
<dbReference type="GO" id="GO:0004674">
    <property type="term" value="F:protein serine/threonine kinase activity"/>
    <property type="evidence" value="ECO:0007669"/>
    <property type="project" value="TreeGrafter"/>
</dbReference>
<comment type="caution">
    <text evidence="6">The sequence shown here is derived from an EMBL/GenBank/DDBJ whole genome shotgun (WGS) entry which is preliminary data.</text>
</comment>
<dbReference type="InterPro" id="IPR017441">
    <property type="entry name" value="Protein_kinase_ATP_BS"/>
</dbReference>
<dbReference type="InterPro" id="IPR011009">
    <property type="entry name" value="Kinase-like_dom_sf"/>
</dbReference>
<feature type="domain" description="FHA" evidence="4">
    <location>
        <begin position="26"/>
        <end position="79"/>
    </location>
</feature>
<accession>A0AAP5I6S7</accession>
<keyword evidence="6" id="KW-0808">Transferase</keyword>
<dbReference type="Gene3D" id="1.10.510.10">
    <property type="entry name" value="Transferase(Phosphotransferase) domain 1"/>
    <property type="match status" value="1"/>
</dbReference>
<proteinExistence type="predicted"/>
<reference evidence="7" key="1">
    <citation type="journal article" date="2021" name="Science">
        <title>Hunting the eagle killer: A cyanobacterial neurotoxin causes vacuolar myelinopathy.</title>
        <authorList>
            <person name="Breinlinger S."/>
            <person name="Phillips T.J."/>
            <person name="Haram B.N."/>
            <person name="Mares J."/>
            <person name="Martinez Yerena J.A."/>
            <person name="Hrouzek P."/>
            <person name="Sobotka R."/>
            <person name="Henderson W.M."/>
            <person name="Schmieder P."/>
            <person name="Williams S.M."/>
            <person name="Lauderdale J.D."/>
            <person name="Wilde H.D."/>
            <person name="Gerrin W."/>
            <person name="Kust A."/>
            <person name="Washington J.W."/>
            <person name="Wagner C."/>
            <person name="Geier B."/>
            <person name="Liebeke M."/>
            <person name="Enke H."/>
            <person name="Niedermeyer T.H.J."/>
            <person name="Wilde S.B."/>
        </authorList>
    </citation>
    <scope>NUCLEOTIDE SEQUENCE [LARGE SCALE GENOMIC DNA]</scope>
    <source>
        <strain evidence="7">Thurmond2011</strain>
    </source>
</reference>
<dbReference type="PANTHER" id="PTHR24363:SF7">
    <property type="entry name" value="SERINE_THREONINE-PROTEIN KINASE-LIKE PROTEIN E"/>
    <property type="match status" value="1"/>
</dbReference>
<keyword evidence="2 3" id="KW-0067">ATP-binding</keyword>
<evidence type="ECO:0000256" key="2">
    <source>
        <dbReference type="ARBA" id="ARBA00022840"/>
    </source>
</evidence>
<protein>
    <submittedName>
        <fullName evidence="6">FHA domain-containing serine/threonine-protein kinase</fullName>
    </submittedName>
</protein>
<organism evidence="6 7">
    <name type="scientific">Aetokthonos hydrillicola Thurmond2011</name>
    <dbReference type="NCBI Taxonomy" id="2712845"/>
    <lineage>
        <taxon>Bacteria</taxon>
        <taxon>Bacillati</taxon>
        <taxon>Cyanobacteriota</taxon>
        <taxon>Cyanophyceae</taxon>
        <taxon>Nostocales</taxon>
        <taxon>Hapalosiphonaceae</taxon>
        <taxon>Aetokthonos</taxon>
    </lineage>
</organism>
<name>A0AAP5I6S7_9CYAN</name>
<dbReference type="EMBL" id="JAALHA020000006">
    <property type="protein sequence ID" value="MDR9895876.1"/>
    <property type="molecule type" value="Genomic_DNA"/>
</dbReference>
<dbReference type="InterPro" id="IPR008271">
    <property type="entry name" value="Ser/Thr_kinase_AS"/>
</dbReference>
<keyword evidence="1 3" id="KW-0547">Nucleotide-binding</keyword>